<dbReference type="RefSeq" id="WP_013646071.1">
    <property type="nucleotide sequence ID" value="NC_015216.1"/>
</dbReference>
<gene>
    <name evidence="1" type="ordered locus">Metbo_2507</name>
</gene>
<dbReference type="GeneID" id="10278981"/>
<dbReference type="Proteomes" id="UP000007490">
    <property type="component" value="Chromosome"/>
</dbReference>
<organism evidence="1 2">
    <name type="scientific">Methanobacterium lacus (strain AL-21)</name>
    <dbReference type="NCBI Taxonomy" id="877455"/>
    <lineage>
        <taxon>Archaea</taxon>
        <taxon>Methanobacteriati</taxon>
        <taxon>Methanobacteriota</taxon>
        <taxon>Methanomada group</taxon>
        <taxon>Methanobacteria</taxon>
        <taxon>Methanobacteriales</taxon>
        <taxon>Methanobacteriaceae</taxon>
        <taxon>Methanobacterium</taxon>
    </lineage>
</organism>
<evidence type="ECO:0000313" key="1">
    <source>
        <dbReference type="EMBL" id="ADZ10720.1"/>
    </source>
</evidence>
<accession>F0T786</accession>
<evidence type="ECO:0000313" key="2">
    <source>
        <dbReference type="Proteomes" id="UP000007490"/>
    </source>
</evidence>
<dbReference type="STRING" id="877455.Metbo_2507"/>
<dbReference type="HOGENOM" id="CLU_2340162_0_0_2"/>
<dbReference type="OrthoDB" id="73747at2157"/>
<dbReference type="eggNOG" id="arCOG05038">
    <property type="taxonomic scope" value="Archaea"/>
</dbReference>
<dbReference type="KEGG" id="mel:Metbo_2507"/>
<reference evidence="1 2" key="2">
    <citation type="journal article" date="2014" name="Int. J. Syst. Evol. Microbiol.">
        <title>Methanobacterium paludis sp. nov. and a novel strain of Methanobacterium lacus isolated from northern peatlands.</title>
        <authorList>
            <person name="Cadillo-Quiroz H."/>
            <person name="Brauer S.L."/>
            <person name="Goodson N."/>
            <person name="Yavitt J.B."/>
            <person name="Zinder S.H."/>
        </authorList>
    </citation>
    <scope>NUCLEOTIDE SEQUENCE [LARGE SCALE GENOMIC DNA]</scope>
    <source>
        <strain evidence="1 2">AL-21</strain>
    </source>
</reference>
<dbReference type="InterPro" id="IPR019208">
    <property type="entry name" value="DUF2097"/>
</dbReference>
<dbReference type="Pfam" id="PF09870">
    <property type="entry name" value="DUF2097"/>
    <property type="match status" value="1"/>
</dbReference>
<sequence>MEKEITLNQDELIEYVKNEVKTYDTLEISYNRIFLPTEVIDIEHYVDENELESLNLVLQVNGELLNDTIQLDLIEIKEEIVEIRHIKNEDDLTVLVVEDV</sequence>
<proteinExistence type="predicted"/>
<dbReference type="AlphaFoldDB" id="F0T786"/>
<evidence type="ECO:0008006" key="3">
    <source>
        <dbReference type="Google" id="ProtNLM"/>
    </source>
</evidence>
<reference evidence="2" key="1">
    <citation type="submission" date="2011-02" db="EMBL/GenBank/DDBJ databases">
        <title>Complete sequence of Methanobacterium sp. AL-21.</title>
        <authorList>
            <consortium name="US DOE Joint Genome Institute"/>
            <person name="Lucas S."/>
            <person name="Copeland A."/>
            <person name="Lapidus A."/>
            <person name="Cheng J.-F."/>
            <person name="Goodwin L."/>
            <person name="Pitluck S."/>
            <person name="Chertkov O."/>
            <person name="Detter J.C."/>
            <person name="Han C."/>
            <person name="Tapia R."/>
            <person name="Land M."/>
            <person name="Hauser L."/>
            <person name="Kyrpides N."/>
            <person name="Ivanova N."/>
            <person name="Mikhailova N."/>
            <person name="Pagani I."/>
            <person name="Cadillo-Quiroz H."/>
            <person name="Imachi H."/>
            <person name="Zinder S."/>
            <person name="Liu W."/>
            <person name="Woyke T."/>
        </authorList>
    </citation>
    <scope>NUCLEOTIDE SEQUENCE [LARGE SCALE GENOMIC DNA]</scope>
    <source>
        <strain evidence="2">AL-21</strain>
    </source>
</reference>
<dbReference type="EMBL" id="CP002551">
    <property type="protein sequence ID" value="ADZ10720.1"/>
    <property type="molecule type" value="Genomic_DNA"/>
</dbReference>
<keyword evidence="2" id="KW-1185">Reference proteome</keyword>
<protein>
    <recommendedName>
        <fullName evidence="3">DUF2097 domain-containing protein</fullName>
    </recommendedName>
</protein>
<name>F0T786_METLA</name>